<dbReference type="EMBL" id="VDEP01000179">
    <property type="protein sequence ID" value="KAA1125359.1"/>
    <property type="molecule type" value="Genomic_DNA"/>
</dbReference>
<protein>
    <submittedName>
        <fullName evidence="2">Uncharacterized protein</fullName>
    </submittedName>
</protein>
<sequence length="409" mass="46495">MPAPRCGRFQASLESSSVGPYWTRSGILEKLENSREATGCLIRNGKQAQAQQVASSSTLCNLSISAWPMPFCSIPRSEDGHRLTRRGHRTFELGDLQDSPVVKEPTCLLLAFDINDSNKYPTPDLELVSTIVSSLDFTLYSLGRSMESITTFSRTFSIGEYFLFLEIHEQNQHSEDSEHPEESDLSGLYDETETVPKGGKTFFANDTIINLHQPSDFAILREKWQMVAESLNDTPASLVNLTNLTKSSKREPHPITSADERMQRDKRGEYIFEVAKSARELLKRLRKMTTNELPFIINPEVNSMTLLHLYLSTRFFVTYLNHFVDSFWALHHNNEVISNLAGACRTSEHMLYKMKILKSTLSLLGSLIVNSDPEIDDPSSENPFKVWSFNLLDLWFKAVNHILDVLFPF</sequence>
<evidence type="ECO:0000313" key="2">
    <source>
        <dbReference type="EMBL" id="KAA1125359.1"/>
    </source>
</evidence>
<name>A0A5B0RJ06_PUCGR</name>
<organism evidence="2 3">
    <name type="scientific">Puccinia graminis f. sp. tritici</name>
    <dbReference type="NCBI Taxonomy" id="56615"/>
    <lineage>
        <taxon>Eukaryota</taxon>
        <taxon>Fungi</taxon>
        <taxon>Dikarya</taxon>
        <taxon>Basidiomycota</taxon>
        <taxon>Pucciniomycotina</taxon>
        <taxon>Pucciniomycetes</taxon>
        <taxon>Pucciniales</taxon>
        <taxon>Pucciniaceae</taxon>
        <taxon>Puccinia</taxon>
    </lineage>
</organism>
<dbReference type="PANTHER" id="PTHR33069:SF3">
    <property type="entry name" value="DYNEIN HEAVY CHAIN TAIL DOMAIN-CONTAINING PROTEIN"/>
    <property type="match status" value="1"/>
</dbReference>
<comment type="caution">
    <text evidence="2">The sequence shown here is derived from an EMBL/GenBank/DDBJ whole genome shotgun (WGS) entry which is preliminary data.</text>
</comment>
<dbReference type="PANTHER" id="PTHR33069">
    <property type="entry name" value="CHROMOSOME 7, WHOLE GENOME SHOTGUN SEQUENCE-RELATED"/>
    <property type="match status" value="1"/>
</dbReference>
<proteinExistence type="predicted"/>
<reference evidence="2 3" key="1">
    <citation type="submission" date="2019-05" db="EMBL/GenBank/DDBJ databases">
        <title>Emergence of the Ug99 lineage of the wheat stem rust pathogen through somatic hybridization.</title>
        <authorList>
            <person name="Li F."/>
            <person name="Upadhyaya N.M."/>
            <person name="Sperschneider J."/>
            <person name="Matny O."/>
            <person name="Nguyen-Phuc H."/>
            <person name="Mago R."/>
            <person name="Raley C."/>
            <person name="Miller M.E."/>
            <person name="Silverstein K.A.T."/>
            <person name="Henningsen E."/>
            <person name="Hirsch C.D."/>
            <person name="Visser B."/>
            <person name="Pretorius Z.A."/>
            <person name="Steffenson B.J."/>
            <person name="Schwessinger B."/>
            <person name="Dodds P.N."/>
            <person name="Figueroa M."/>
        </authorList>
    </citation>
    <scope>NUCLEOTIDE SEQUENCE [LARGE SCALE GENOMIC DNA]</scope>
    <source>
        <strain evidence="2 3">Ug99</strain>
    </source>
</reference>
<gene>
    <name evidence="2" type="ORF">PGTUg99_012925</name>
</gene>
<feature type="region of interest" description="Disordered" evidence="1">
    <location>
        <begin position="172"/>
        <end position="191"/>
    </location>
</feature>
<accession>A0A5B0RJ06</accession>
<evidence type="ECO:0000313" key="3">
    <source>
        <dbReference type="Proteomes" id="UP000325313"/>
    </source>
</evidence>
<feature type="compositionally biased region" description="Basic and acidic residues" evidence="1">
    <location>
        <begin position="172"/>
        <end position="182"/>
    </location>
</feature>
<dbReference type="Proteomes" id="UP000325313">
    <property type="component" value="Unassembled WGS sequence"/>
</dbReference>
<evidence type="ECO:0000256" key="1">
    <source>
        <dbReference type="SAM" id="MobiDB-lite"/>
    </source>
</evidence>
<dbReference type="AlphaFoldDB" id="A0A5B0RJ06"/>